<accession>A0ABX7DP40</accession>
<keyword evidence="1" id="KW-1133">Transmembrane helix</keyword>
<protein>
    <submittedName>
        <fullName evidence="2">Uncharacterized protein</fullName>
    </submittedName>
</protein>
<evidence type="ECO:0000256" key="1">
    <source>
        <dbReference type="SAM" id="Phobius"/>
    </source>
</evidence>
<name>A0ABX7DP40_9FLAO</name>
<feature type="transmembrane region" description="Helical" evidence="1">
    <location>
        <begin position="12"/>
        <end position="29"/>
    </location>
</feature>
<organism evidence="2 3">
    <name type="scientific">Aequorivita iocasae</name>
    <dbReference type="NCBI Taxonomy" id="2803865"/>
    <lineage>
        <taxon>Bacteria</taxon>
        <taxon>Pseudomonadati</taxon>
        <taxon>Bacteroidota</taxon>
        <taxon>Flavobacteriia</taxon>
        <taxon>Flavobacteriales</taxon>
        <taxon>Flavobacteriaceae</taxon>
        <taxon>Aequorivita</taxon>
    </lineage>
</organism>
<evidence type="ECO:0000313" key="2">
    <source>
        <dbReference type="EMBL" id="QQX75517.1"/>
    </source>
</evidence>
<evidence type="ECO:0000313" key="3">
    <source>
        <dbReference type="Proteomes" id="UP000629420"/>
    </source>
</evidence>
<sequence length="67" mass="7508">MNFLYFDPGLGAMIVQAVVAAAAGILLFSKNVMYKVKSFFGLVKEEKDTYDSIDVEEQDTDTHDKKN</sequence>
<dbReference type="EMBL" id="CP068439">
    <property type="protein sequence ID" value="QQX75517.1"/>
    <property type="molecule type" value="Genomic_DNA"/>
</dbReference>
<gene>
    <name evidence="2" type="ORF">JK629_09165</name>
</gene>
<dbReference type="Proteomes" id="UP000629420">
    <property type="component" value="Chromosome"/>
</dbReference>
<keyword evidence="1" id="KW-0812">Transmembrane</keyword>
<reference evidence="2 3" key="1">
    <citation type="submission" date="2021-01" db="EMBL/GenBank/DDBJ databases">
        <title>Aequorivita sp. strain KX20305, a bacterium isolated from the sediment collected at a cold seep field in South China Sea.</title>
        <authorList>
            <person name="Zhang H."/>
            <person name="Li C."/>
        </authorList>
    </citation>
    <scope>NUCLEOTIDE SEQUENCE [LARGE SCALE GENOMIC DNA]</scope>
    <source>
        <strain evidence="2 3">KX20305</strain>
    </source>
</reference>
<keyword evidence="3" id="KW-1185">Reference proteome</keyword>
<dbReference type="RefSeq" id="WP_202335335.1">
    <property type="nucleotide sequence ID" value="NZ_CP068439.1"/>
</dbReference>
<proteinExistence type="predicted"/>
<keyword evidence="1" id="KW-0472">Membrane</keyword>